<dbReference type="AlphaFoldDB" id="A0A024GM62"/>
<proteinExistence type="predicted"/>
<accession>A0A024GM62</accession>
<name>A0A024GM62_9STRA</name>
<dbReference type="EMBL" id="CAIX01000196">
    <property type="protein sequence ID" value="CCI47946.1"/>
    <property type="molecule type" value="Genomic_DNA"/>
</dbReference>
<evidence type="ECO:0000313" key="1">
    <source>
        <dbReference type="EMBL" id="CCI47946.1"/>
    </source>
</evidence>
<keyword evidence="2" id="KW-1185">Reference proteome</keyword>
<organism evidence="1 2">
    <name type="scientific">Albugo candida</name>
    <dbReference type="NCBI Taxonomy" id="65357"/>
    <lineage>
        <taxon>Eukaryota</taxon>
        <taxon>Sar</taxon>
        <taxon>Stramenopiles</taxon>
        <taxon>Oomycota</taxon>
        <taxon>Peronosporomycetes</taxon>
        <taxon>Albuginales</taxon>
        <taxon>Albuginaceae</taxon>
        <taxon>Albugo</taxon>
    </lineage>
</organism>
<comment type="caution">
    <text evidence="1">The sequence shown here is derived from an EMBL/GenBank/DDBJ whole genome shotgun (WGS) entry which is preliminary data.</text>
</comment>
<dbReference type="Proteomes" id="UP000053237">
    <property type="component" value="Unassembled WGS sequence"/>
</dbReference>
<protein>
    <submittedName>
        <fullName evidence="1">Uncharacterized protein</fullName>
    </submittedName>
</protein>
<sequence length="123" mass="14213">MFRIVVFIENKCSFVMRLVRLRHANIMYMCLLPKVASIVENVRCLILAIKTPSIDTIEARSAYLVAYKFRNLCSHKQLFSVLSCRNIYECYQLTRMCIVSKNMRCDKGSDFVPLKSATKADTC</sequence>
<gene>
    <name evidence="1" type="ORF">BN9_089890</name>
</gene>
<dbReference type="InParanoid" id="A0A024GM62"/>
<reference evidence="1 2" key="1">
    <citation type="submission" date="2012-05" db="EMBL/GenBank/DDBJ databases">
        <title>Recombination and specialization in a pathogen metapopulation.</title>
        <authorList>
            <person name="Gardiner A."/>
            <person name="Kemen E."/>
            <person name="Schultz-Larsen T."/>
            <person name="MacLean D."/>
            <person name="Van Oosterhout C."/>
            <person name="Jones J.D.G."/>
        </authorList>
    </citation>
    <scope>NUCLEOTIDE SEQUENCE [LARGE SCALE GENOMIC DNA]</scope>
    <source>
        <strain evidence="1 2">Ac Nc2</strain>
    </source>
</reference>
<evidence type="ECO:0000313" key="2">
    <source>
        <dbReference type="Proteomes" id="UP000053237"/>
    </source>
</evidence>